<dbReference type="AlphaFoldDB" id="A0A7W6MYJ6"/>
<keyword evidence="2" id="KW-1185">Reference proteome</keyword>
<proteinExistence type="predicted"/>
<dbReference type="Proteomes" id="UP000546007">
    <property type="component" value="Unassembled WGS sequence"/>
</dbReference>
<organism evidence="1 2">
    <name type="scientific">Butyricimonas faecihominis</name>
    <dbReference type="NCBI Taxonomy" id="1472416"/>
    <lineage>
        <taxon>Bacteria</taxon>
        <taxon>Pseudomonadati</taxon>
        <taxon>Bacteroidota</taxon>
        <taxon>Bacteroidia</taxon>
        <taxon>Bacteroidales</taxon>
        <taxon>Odoribacteraceae</taxon>
        <taxon>Butyricimonas</taxon>
    </lineage>
</organism>
<name>A0A7W6MYJ6_9BACT</name>
<comment type="caution">
    <text evidence="1">The sequence shown here is derived from an EMBL/GenBank/DDBJ whole genome shotgun (WGS) entry which is preliminary data.</text>
</comment>
<dbReference type="RefSeq" id="WP_229782939.1">
    <property type="nucleotide sequence ID" value="NZ_AP028155.1"/>
</dbReference>
<evidence type="ECO:0000313" key="1">
    <source>
        <dbReference type="EMBL" id="MBB4026074.1"/>
    </source>
</evidence>
<accession>A0A7W6MYJ6</accession>
<protein>
    <submittedName>
        <fullName evidence="1">Uncharacterized protein</fullName>
    </submittedName>
</protein>
<reference evidence="1 2" key="1">
    <citation type="submission" date="2020-08" db="EMBL/GenBank/DDBJ databases">
        <title>Genomic Encyclopedia of Type Strains, Phase IV (KMG-IV): sequencing the most valuable type-strain genomes for metagenomic binning, comparative biology and taxonomic classification.</title>
        <authorList>
            <person name="Goeker M."/>
        </authorList>
    </citation>
    <scope>NUCLEOTIDE SEQUENCE [LARGE SCALE GENOMIC DNA]</scope>
    <source>
        <strain evidence="1 2">DSM 105721</strain>
    </source>
</reference>
<evidence type="ECO:0000313" key="2">
    <source>
        <dbReference type="Proteomes" id="UP000546007"/>
    </source>
</evidence>
<sequence length="252" mass="29517">MMEKGLFYDLYDRLREVNFRSYSPDKLSAYLHGYLTVYTMVRIYPWLEAEFGVLYDIHERAKEIARWYEVLVQKKELPANFRAGYAADLMDVYQLYSDLDFLEKGVDAAYDILTPWGSQKLVLPCRTSNICRLLCNCYYFTGDAECGELAGKLVTEALGYMRGNHRDDLLGWWDAICLYDNVVGLMELPVEEQERLKEERVRLAVRVRQVEDDMIEQFVRMGEVSSVDVGLVFYILAKREFVACNTKYEKKE</sequence>
<dbReference type="EMBL" id="JACIES010000004">
    <property type="protein sequence ID" value="MBB4026074.1"/>
    <property type="molecule type" value="Genomic_DNA"/>
</dbReference>
<gene>
    <name evidence="1" type="ORF">GGR14_001864</name>
</gene>
<dbReference type="GeneID" id="93102519"/>